<reference evidence="2" key="1">
    <citation type="submission" date="2017-02" db="UniProtKB">
        <authorList>
            <consortium name="WormBaseParasite"/>
        </authorList>
    </citation>
    <scope>IDENTIFICATION</scope>
</reference>
<dbReference type="AlphaFoldDB" id="A0A0M3I4Z2"/>
<accession>A0A0M3I4Z2</accession>
<evidence type="ECO:0000313" key="2">
    <source>
        <dbReference type="WBParaSite" id="ALUE_0001192801-mRNA-1"/>
    </source>
</evidence>
<sequence>MDVSNEENVTGMDFIANMIDLLEKDAIDELRETIINTDHRTLNIAFLELFSALMNKYDDLTSEDRNRQSLLTVVIHLTKNSHMKPKEIYIALMEAYECVRAPAAVHLLLELLVDLMPNLNSRRVFVSSSGDDYFRLNQLFKILSYIDEISDDVLPSLLKERLMKQLHDEDISRKDVMRSCELFIHLFKLSGCTNAELMETLTCEVLSCLPQTSAQMTPLIDACLGCYLALGQDPISSALLIANTQHRGTPCVPYVYSADHRFELCVPALTRSLSAFFSALLDICQQVTLESIHERCLRVFVSSLQRFEPTAQLLVLRRLIRLIRIEQLKVSLESQTLGWLVDLYRCRIEKYPIFGAELGFVWAELAEIHYVELHEAVHFYTAMLVLAQFQALHRINRELLREVDRQVLDPLQRQLVDWTTLTTADGADDERTQSLPFLQFSMLQTRNYVNQFLNKA</sequence>
<dbReference type="Proteomes" id="UP000036681">
    <property type="component" value="Unplaced"/>
</dbReference>
<proteinExistence type="predicted"/>
<name>A0A0M3I4Z2_ASCLU</name>
<dbReference type="WBParaSite" id="ALUE_0001192801-mRNA-1">
    <property type="protein sequence ID" value="ALUE_0001192801-mRNA-1"/>
    <property type="gene ID" value="ALUE_0001192801"/>
</dbReference>
<evidence type="ECO:0000313" key="1">
    <source>
        <dbReference type="Proteomes" id="UP000036681"/>
    </source>
</evidence>
<protein>
    <submittedName>
        <fullName evidence="2">Non-specific serine/threonine protein kinase</fullName>
    </submittedName>
</protein>
<organism evidence="1 2">
    <name type="scientific">Ascaris lumbricoides</name>
    <name type="common">Giant roundworm</name>
    <dbReference type="NCBI Taxonomy" id="6252"/>
    <lineage>
        <taxon>Eukaryota</taxon>
        <taxon>Metazoa</taxon>
        <taxon>Ecdysozoa</taxon>
        <taxon>Nematoda</taxon>
        <taxon>Chromadorea</taxon>
        <taxon>Rhabditida</taxon>
        <taxon>Spirurina</taxon>
        <taxon>Ascaridomorpha</taxon>
        <taxon>Ascaridoidea</taxon>
        <taxon>Ascarididae</taxon>
        <taxon>Ascaris</taxon>
    </lineage>
</organism>
<keyword evidence="1" id="KW-1185">Reference proteome</keyword>